<dbReference type="EnsemblMetazoa" id="PPA04478.1">
    <property type="protein sequence ID" value="PPA04478.1"/>
    <property type="gene ID" value="WBGene00094032"/>
</dbReference>
<dbReference type="Gene3D" id="3.30.497.10">
    <property type="entry name" value="Antithrombin, subunit I, domain 2"/>
    <property type="match status" value="1"/>
</dbReference>
<dbReference type="PANTHER" id="PTHR11461:SF211">
    <property type="entry name" value="GH10112P-RELATED"/>
    <property type="match status" value="1"/>
</dbReference>
<reference evidence="4" key="1">
    <citation type="journal article" date="2008" name="Nat. Genet.">
        <title>The Pristionchus pacificus genome provides a unique perspective on nematode lifestyle and parasitism.</title>
        <authorList>
            <person name="Dieterich C."/>
            <person name="Clifton S.W."/>
            <person name="Schuster L.N."/>
            <person name="Chinwalla A."/>
            <person name="Delehaunty K."/>
            <person name="Dinkelacker I."/>
            <person name="Fulton L."/>
            <person name="Fulton R."/>
            <person name="Godfrey J."/>
            <person name="Minx P."/>
            <person name="Mitreva M."/>
            <person name="Roeseler W."/>
            <person name="Tian H."/>
            <person name="Witte H."/>
            <person name="Yang S.P."/>
            <person name="Wilson R.K."/>
            <person name="Sommer R.J."/>
        </authorList>
    </citation>
    <scope>NUCLEOTIDE SEQUENCE [LARGE SCALE GENOMIC DNA]</scope>
    <source>
        <strain evidence="4">PS312</strain>
    </source>
</reference>
<sequence length="499" mass="53476">MANKEPSKIDVQPASLMVCATALLSASLAVSLLRNSAPPDKSFVMSPFSLDTALSVVNDGAEGCTQKELTDFLLHGCTPADVTAHYSSLALALTANNVSGVTFKSANRFYVDESTSLKPAYEAQVAAKYKVQVEKVDFAQKSAIVNEVNGFVNGATEEMIRKMIDEQMITDDMVAMFVNAIYFLGKWKYTLKKPYNDTFHGLAGDRKMEFMSQKENYRVNFNSKFGTALVLPYKDESYSFFFLMPTGKAALASTLKSLDGKGLLDTLKAATQTNIEIIIPKFKVDSKLDAVKVLQKMGVNLLFADSADLSKLNEEGTKAAAATVIGFAPPNAVSEEGTKAAAATVVGLVHKAAIFSASVSVSEEGTKAAAATVIGFVRTLALFEGTKAAAATVIGIVTMSLGGGPFFDFSATKALSTKSNYGSTAVFVPSSQYFQINFFFRIGHVEVSEEGTKAAAATVIGMVGFAMPLLEPEPIVVIDHPFLYGIMRNDDILFIGQFV</sequence>
<dbReference type="InterPro" id="IPR023796">
    <property type="entry name" value="Serpin_dom"/>
</dbReference>
<reference evidence="3" key="2">
    <citation type="submission" date="2022-06" db="UniProtKB">
        <authorList>
            <consortium name="EnsemblMetazoa"/>
        </authorList>
    </citation>
    <scope>IDENTIFICATION</scope>
    <source>
        <strain evidence="3">PS312</strain>
    </source>
</reference>
<dbReference type="Pfam" id="PF00079">
    <property type="entry name" value="Serpin"/>
    <property type="match status" value="2"/>
</dbReference>
<dbReference type="AlphaFoldDB" id="A0A2A6C8M7"/>
<evidence type="ECO:0000256" key="1">
    <source>
        <dbReference type="ARBA" id="ARBA00009500"/>
    </source>
</evidence>
<dbReference type="SMART" id="SM00093">
    <property type="entry name" value="SERPIN"/>
    <property type="match status" value="1"/>
</dbReference>
<dbReference type="PANTHER" id="PTHR11461">
    <property type="entry name" value="SERINE PROTEASE INHIBITOR, SERPIN"/>
    <property type="match status" value="1"/>
</dbReference>
<protein>
    <submittedName>
        <fullName evidence="3">SERPIN domain-containing protein</fullName>
    </submittedName>
</protein>
<name>A0A2A6C8M7_PRIPA</name>
<evidence type="ECO:0000256" key="2">
    <source>
        <dbReference type="RuleBase" id="RU000411"/>
    </source>
</evidence>
<organism evidence="3 4">
    <name type="scientific">Pristionchus pacificus</name>
    <name type="common">Parasitic nematode worm</name>
    <dbReference type="NCBI Taxonomy" id="54126"/>
    <lineage>
        <taxon>Eukaryota</taxon>
        <taxon>Metazoa</taxon>
        <taxon>Ecdysozoa</taxon>
        <taxon>Nematoda</taxon>
        <taxon>Chromadorea</taxon>
        <taxon>Rhabditida</taxon>
        <taxon>Rhabditina</taxon>
        <taxon>Diplogasteromorpha</taxon>
        <taxon>Diplogasteroidea</taxon>
        <taxon>Neodiplogasteridae</taxon>
        <taxon>Pristionchus</taxon>
    </lineage>
</organism>
<dbReference type="InterPro" id="IPR036186">
    <property type="entry name" value="Serpin_sf"/>
</dbReference>
<dbReference type="FunFam" id="2.30.39.10:FF:000043">
    <property type="entry name" value="Serpin 7 precursor, putative"/>
    <property type="match status" value="1"/>
</dbReference>
<dbReference type="GO" id="GO:0005615">
    <property type="term" value="C:extracellular space"/>
    <property type="evidence" value="ECO:0000318"/>
    <property type="project" value="GO_Central"/>
</dbReference>
<comment type="similarity">
    <text evidence="1 2">Belongs to the serpin family.</text>
</comment>
<dbReference type="PROSITE" id="PS00284">
    <property type="entry name" value="SERPIN"/>
    <property type="match status" value="1"/>
</dbReference>
<dbReference type="Gene3D" id="2.30.39.10">
    <property type="entry name" value="Alpha-1-antitrypsin, domain 1"/>
    <property type="match status" value="2"/>
</dbReference>
<gene>
    <name evidence="3" type="primary">WBGene00094032</name>
</gene>
<dbReference type="GO" id="GO:0004867">
    <property type="term" value="F:serine-type endopeptidase inhibitor activity"/>
    <property type="evidence" value="ECO:0007669"/>
    <property type="project" value="InterPro"/>
</dbReference>
<dbReference type="InterPro" id="IPR042185">
    <property type="entry name" value="Serpin_sf_2"/>
</dbReference>
<evidence type="ECO:0000313" key="4">
    <source>
        <dbReference type="Proteomes" id="UP000005239"/>
    </source>
</evidence>
<keyword evidence="4" id="KW-1185">Reference proteome</keyword>
<evidence type="ECO:0000313" key="3">
    <source>
        <dbReference type="EnsemblMetazoa" id="PPA04478.1"/>
    </source>
</evidence>
<proteinExistence type="inferred from homology"/>
<dbReference type="InterPro" id="IPR042178">
    <property type="entry name" value="Serpin_sf_1"/>
</dbReference>
<accession>A0A2A6C8M7</accession>
<dbReference type="Proteomes" id="UP000005239">
    <property type="component" value="Unassembled WGS sequence"/>
</dbReference>
<dbReference type="InterPro" id="IPR023795">
    <property type="entry name" value="Serpin_CS"/>
</dbReference>
<dbReference type="SUPFAM" id="SSF56574">
    <property type="entry name" value="Serpins"/>
    <property type="match status" value="2"/>
</dbReference>
<dbReference type="OrthoDB" id="9518664at2759"/>
<accession>A0A8R1YAF8</accession>
<dbReference type="InterPro" id="IPR000215">
    <property type="entry name" value="Serpin_fam"/>
</dbReference>